<dbReference type="GO" id="GO:0004672">
    <property type="term" value="F:protein kinase activity"/>
    <property type="evidence" value="ECO:0007669"/>
    <property type="project" value="InterPro"/>
</dbReference>
<dbReference type="EMBL" id="CM000140">
    <property type="protein sequence ID" value="EEE59917.1"/>
    <property type="molecule type" value="Genomic_DNA"/>
</dbReference>
<feature type="region of interest" description="Disordered" evidence="1">
    <location>
        <begin position="34"/>
        <end position="60"/>
    </location>
</feature>
<dbReference type="SUPFAM" id="SSF56112">
    <property type="entry name" value="Protein kinase-like (PK-like)"/>
    <property type="match status" value="1"/>
</dbReference>
<sequence length="400" mass="43739">MSFAVVSLCIAWLTIKKNIKYHLPLLNRWTPPTAAAAERHPPPPPVRLPRPCASSHDPVPPPTQPFAPALEAVGASGCATRGDEGERKGEKLGFRLESSRDSDRLTLIKIKTSYNLKRREYALIFTFVAQCVFNAVKVLDWGQEGQESTAKHREAFEKEVAVWQKLDHPNVTKFVGASMGTSHLKIPSAKAESRSSSVGGGSAGGGGGQRCVVVVEYQHGGTLKTLLYKHRDKKLPYKKAENMLLDRKKTLKIADFGVPPLEAGPDGDDMTGQTGTIGYMAPEVLQGRAYDHKCDVYSFGVLLWETYCCAMAYPNYSLADISYHVDKLGIRPDIPRCCPKAMADIMARCWDANPDNRPEMSEVVALLEKIDTSRGKGGMTPVPEHASQGCSCFGFSRGSA</sequence>
<reference evidence="3" key="2">
    <citation type="submission" date="2008-12" db="EMBL/GenBank/DDBJ databases">
        <title>Improved gene annotation of the rice (Oryza sativa) genomes.</title>
        <authorList>
            <person name="Wang J."/>
            <person name="Li R."/>
            <person name="Fan W."/>
            <person name="Huang Q."/>
            <person name="Zhang J."/>
            <person name="Zhou Y."/>
            <person name="Hu Y."/>
            <person name="Zi S."/>
            <person name="Li J."/>
            <person name="Ni P."/>
            <person name="Zheng H."/>
            <person name="Zhang Y."/>
            <person name="Zhao M."/>
            <person name="Hao Q."/>
            <person name="McDermott J."/>
            <person name="Samudrala R."/>
            <person name="Kristiansen K."/>
            <person name="Wong G.K.-S."/>
        </authorList>
    </citation>
    <scope>NUCLEOTIDE SEQUENCE</scope>
</reference>
<reference evidence="3" key="1">
    <citation type="journal article" date="2005" name="PLoS Biol.">
        <title>The genomes of Oryza sativa: a history of duplications.</title>
        <authorList>
            <person name="Yu J."/>
            <person name="Wang J."/>
            <person name="Lin W."/>
            <person name="Li S."/>
            <person name="Li H."/>
            <person name="Zhou J."/>
            <person name="Ni P."/>
            <person name="Dong W."/>
            <person name="Hu S."/>
            <person name="Zeng C."/>
            <person name="Zhang J."/>
            <person name="Zhang Y."/>
            <person name="Li R."/>
            <person name="Xu Z."/>
            <person name="Li S."/>
            <person name="Li X."/>
            <person name="Zheng H."/>
            <person name="Cong L."/>
            <person name="Lin L."/>
            <person name="Yin J."/>
            <person name="Geng J."/>
            <person name="Li G."/>
            <person name="Shi J."/>
            <person name="Liu J."/>
            <person name="Lv H."/>
            <person name="Li J."/>
            <person name="Wang J."/>
            <person name="Deng Y."/>
            <person name="Ran L."/>
            <person name="Shi X."/>
            <person name="Wang X."/>
            <person name="Wu Q."/>
            <person name="Li C."/>
            <person name="Ren X."/>
            <person name="Wang J."/>
            <person name="Wang X."/>
            <person name="Li D."/>
            <person name="Liu D."/>
            <person name="Zhang X."/>
            <person name="Ji Z."/>
            <person name="Zhao W."/>
            <person name="Sun Y."/>
            <person name="Zhang Z."/>
            <person name="Bao J."/>
            <person name="Han Y."/>
            <person name="Dong L."/>
            <person name="Ji J."/>
            <person name="Chen P."/>
            <person name="Wu S."/>
            <person name="Liu J."/>
            <person name="Xiao Y."/>
            <person name="Bu D."/>
            <person name="Tan J."/>
            <person name="Yang L."/>
            <person name="Ye C."/>
            <person name="Zhang J."/>
            <person name="Xu J."/>
            <person name="Zhou Y."/>
            <person name="Yu Y."/>
            <person name="Zhang B."/>
            <person name="Zhuang S."/>
            <person name="Wei H."/>
            <person name="Liu B."/>
            <person name="Lei M."/>
            <person name="Yu H."/>
            <person name="Li Y."/>
            <person name="Xu H."/>
            <person name="Wei S."/>
            <person name="He X."/>
            <person name="Fang L."/>
            <person name="Zhang Z."/>
            <person name="Zhang Y."/>
            <person name="Huang X."/>
            <person name="Su Z."/>
            <person name="Tong W."/>
            <person name="Li J."/>
            <person name="Tong Z."/>
            <person name="Li S."/>
            <person name="Ye J."/>
            <person name="Wang L."/>
            <person name="Fang L."/>
            <person name="Lei T."/>
            <person name="Chen C."/>
            <person name="Chen H."/>
            <person name="Xu Z."/>
            <person name="Li H."/>
            <person name="Huang H."/>
            <person name="Zhang F."/>
            <person name="Xu H."/>
            <person name="Li N."/>
            <person name="Zhao C."/>
            <person name="Li S."/>
            <person name="Dong L."/>
            <person name="Huang Y."/>
            <person name="Li L."/>
            <person name="Xi Y."/>
            <person name="Qi Q."/>
            <person name="Li W."/>
            <person name="Zhang B."/>
            <person name="Hu W."/>
            <person name="Zhang Y."/>
            <person name="Tian X."/>
            <person name="Jiao Y."/>
            <person name="Liang X."/>
            <person name="Jin J."/>
            <person name="Gao L."/>
            <person name="Zheng W."/>
            <person name="Hao B."/>
            <person name="Liu S."/>
            <person name="Wang W."/>
            <person name="Yuan L."/>
            <person name="Cao M."/>
            <person name="McDermott J."/>
            <person name="Samudrala R."/>
            <person name="Wang J."/>
            <person name="Wong G.K."/>
            <person name="Yang H."/>
        </authorList>
    </citation>
    <scope>NUCLEOTIDE SEQUENCE [LARGE SCALE GENOMIC DNA]</scope>
</reference>
<gene>
    <name evidence="3" type="ORF">OsJ_12544</name>
</gene>
<evidence type="ECO:0000259" key="2">
    <source>
        <dbReference type="PROSITE" id="PS50011"/>
    </source>
</evidence>
<dbReference type="PANTHER" id="PTHR44329">
    <property type="entry name" value="SERINE/THREONINE-PROTEIN KINASE TNNI3K-RELATED"/>
    <property type="match status" value="1"/>
</dbReference>
<dbReference type="PROSITE" id="PS50011">
    <property type="entry name" value="PROTEIN_KINASE_DOM"/>
    <property type="match status" value="1"/>
</dbReference>
<dbReference type="InterPro" id="IPR000719">
    <property type="entry name" value="Prot_kinase_dom"/>
</dbReference>
<dbReference type="GO" id="GO:0005524">
    <property type="term" value="F:ATP binding"/>
    <property type="evidence" value="ECO:0007669"/>
    <property type="project" value="InterPro"/>
</dbReference>
<proteinExistence type="predicted"/>
<accession>B9FBS5</accession>
<organism evidence="3">
    <name type="scientific">Oryza sativa subsp. japonica</name>
    <name type="common">Rice</name>
    <dbReference type="NCBI Taxonomy" id="39947"/>
    <lineage>
        <taxon>Eukaryota</taxon>
        <taxon>Viridiplantae</taxon>
        <taxon>Streptophyta</taxon>
        <taxon>Embryophyta</taxon>
        <taxon>Tracheophyta</taxon>
        <taxon>Spermatophyta</taxon>
        <taxon>Magnoliopsida</taxon>
        <taxon>Liliopsida</taxon>
        <taxon>Poales</taxon>
        <taxon>Poaceae</taxon>
        <taxon>BOP clade</taxon>
        <taxon>Oryzoideae</taxon>
        <taxon>Oryzeae</taxon>
        <taxon>Oryzinae</taxon>
        <taxon>Oryza</taxon>
        <taxon>Oryza sativa</taxon>
    </lineage>
</organism>
<dbReference type="Gene3D" id="1.10.510.10">
    <property type="entry name" value="Transferase(Phosphotransferase) domain 1"/>
    <property type="match status" value="1"/>
</dbReference>
<dbReference type="Gene3D" id="3.30.200.20">
    <property type="entry name" value="Phosphorylase Kinase, domain 1"/>
    <property type="match status" value="1"/>
</dbReference>
<dbReference type="AlphaFoldDB" id="B9FBS5"/>
<dbReference type="Pfam" id="PF07714">
    <property type="entry name" value="PK_Tyr_Ser-Thr"/>
    <property type="match status" value="1"/>
</dbReference>
<dbReference type="Proteomes" id="UP000007752">
    <property type="component" value="Chromosome 3"/>
</dbReference>
<dbReference type="PANTHER" id="PTHR44329:SF282">
    <property type="entry name" value="OS03G0745700 PROTEIN"/>
    <property type="match status" value="1"/>
</dbReference>
<feature type="domain" description="Protein kinase" evidence="2">
    <location>
        <begin position="110"/>
        <end position="370"/>
    </location>
</feature>
<evidence type="ECO:0000313" key="3">
    <source>
        <dbReference type="EMBL" id="EEE59917.1"/>
    </source>
</evidence>
<dbReference type="InterPro" id="IPR001245">
    <property type="entry name" value="Ser-Thr/Tyr_kinase_cat_dom"/>
</dbReference>
<protein>
    <recommendedName>
        <fullName evidence="2">Protein kinase domain-containing protein</fullName>
    </recommendedName>
</protein>
<name>B9FBS5_ORYSJ</name>
<evidence type="ECO:0000256" key="1">
    <source>
        <dbReference type="SAM" id="MobiDB-lite"/>
    </source>
</evidence>
<dbReference type="InterPro" id="IPR011009">
    <property type="entry name" value="Kinase-like_dom_sf"/>
</dbReference>
<dbReference type="InterPro" id="IPR051681">
    <property type="entry name" value="Ser/Thr_Kinases-Pseudokinases"/>
</dbReference>